<proteinExistence type="predicted"/>
<protein>
    <submittedName>
        <fullName evidence="1">Uncharacterized protein</fullName>
    </submittedName>
</protein>
<evidence type="ECO:0000313" key="2">
    <source>
        <dbReference type="Proteomes" id="UP000295633"/>
    </source>
</evidence>
<dbReference type="RefSeq" id="WP_133400314.1">
    <property type="nucleotide sequence ID" value="NZ_SMZX01000003.1"/>
</dbReference>
<sequence length="181" mass="19017">MSTPGVTGADWLAGGAGIGHEGMLAIGARIVTAAETLLVPPAAPPVGDVLCDGVPVLSRGEAWIVPLAWRRPTLGPAGDEHRRRAGELWRGIRVDCEFRHGNGLSVDLESASPNAYVAALLAQGARRADWWGSDRKALVLVTQGEPVTASALHVVPLGWVSQVSPSRRIRAVDLSWEPASG</sequence>
<comment type="caution">
    <text evidence="1">The sequence shown here is derived from an EMBL/GenBank/DDBJ whole genome shotgun (WGS) entry which is preliminary data.</text>
</comment>
<organism evidence="1 2">
    <name type="scientific">Microbacterium oleivorans</name>
    <dbReference type="NCBI Taxonomy" id="273677"/>
    <lineage>
        <taxon>Bacteria</taxon>
        <taxon>Bacillati</taxon>
        <taxon>Actinomycetota</taxon>
        <taxon>Actinomycetes</taxon>
        <taxon>Micrococcales</taxon>
        <taxon>Microbacteriaceae</taxon>
        <taxon>Microbacterium</taxon>
    </lineage>
</organism>
<gene>
    <name evidence="1" type="ORF">E2R54_14715</name>
</gene>
<dbReference type="Proteomes" id="UP000295633">
    <property type="component" value="Unassembled WGS sequence"/>
</dbReference>
<dbReference type="EMBL" id="SMZX01000003">
    <property type="protein sequence ID" value="TDL42225.1"/>
    <property type="molecule type" value="Genomic_DNA"/>
</dbReference>
<accession>A0A4R5YFV6</accession>
<reference evidence="1 2" key="1">
    <citation type="submission" date="2019-03" db="EMBL/GenBank/DDBJ databases">
        <title>Genome Sequencing and Assembly of Various Microbes Isolated from Partially Reclaimed Soil and Acid Mine Drainage (AMD) Site.</title>
        <authorList>
            <person name="Steinbock B."/>
            <person name="Bechtold R."/>
            <person name="Sevigny J.L."/>
            <person name="Thomas D."/>
            <person name="Cuthill L.R."/>
            <person name="Aveiro Johannsen E.J."/>
            <person name="Thomas K."/>
            <person name="Ghosh A."/>
        </authorList>
    </citation>
    <scope>NUCLEOTIDE SEQUENCE [LARGE SCALE GENOMIC DNA]</scope>
    <source>
        <strain evidence="1 2">F-B2</strain>
    </source>
</reference>
<name>A0A4R5YFV6_9MICO</name>
<evidence type="ECO:0000313" key="1">
    <source>
        <dbReference type="EMBL" id="TDL42225.1"/>
    </source>
</evidence>
<dbReference type="AlphaFoldDB" id="A0A4R5YFV6"/>